<feature type="compositionally biased region" description="Basic and acidic residues" evidence="1">
    <location>
        <begin position="294"/>
        <end position="306"/>
    </location>
</feature>
<reference evidence="3 4" key="1">
    <citation type="journal article" date="2022" name="bioRxiv">
        <title>Genomics of Preaxostyla Flagellates Illuminates Evolutionary Transitions and the Path Towards Mitochondrial Loss.</title>
        <authorList>
            <person name="Novak L.V.F."/>
            <person name="Treitli S.C."/>
            <person name="Pyrih J."/>
            <person name="Halakuc P."/>
            <person name="Pipaliya S.V."/>
            <person name="Vacek V."/>
            <person name="Brzon O."/>
            <person name="Soukal P."/>
            <person name="Eme L."/>
            <person name="Dacks J.B."/>
            <person name="Karnkowska A."/>
            <person name="Elias M."/>
            <person name="Hampl V."/>
        </authorList>
    </citation>
    <scope>NUCLEOTIDE SEQUENCE [LARGE SCALE GENOMIC DNA]</scope>
    <source>
        <strain evidence="3">NAU3</strain>
        <tissue evidence="3">Gut</tissue>
    </source>
</reference>
<keyword evidence="2" id="KW-0732">Signal</keyword>
<evidence type="ECO:0000313" key="4">
    <source>
        <dbReference type="Proteomes" id="UP001281761"/>
    </source>
</evidence>
<name>A0ABQ9WKH0_9EUKA</name>
<sequence length="491" mass="55469">MQFSFRCFLISWLASPVAKLNHNKHTLLFQLSTSEKRMFAWEPWWMDLPPEIFLSNNNTTFHDITCIFHYHLEQLREQRTIWSSKLSASFLFFSNSDQCYLSLFLQHALLDDSSFTTTNPFFLVFTTFLNHHVSDNALNSSLLDFRAEMDKFAKARFLFTKTRALSLRPPILPIKLFTLNAYTYIAIETSLFFPNHTDLLKTRSLRRSLLSPEERAIALVAAVANSSKLETVDTHPDGCQARRRQALDDRDRADQIPSPHSRSESVDEQDSFVAKSVDGKGGRTSKQLPLCEGRLSEEGHFAESHPHTTPSAESRRPRHGYDSPPIIRLENKHINHELNAFVDALIFDVESLGCTNAKPGHPVSLTLSSPSRCAIVETSCVSFSDSVLRLGQLASPIVVHHTCNVAGETSVTFVRYEMCSSSDVIPAFAKNTGSEGSVAVKPRPYDNLVVLVHVHCSPLQNWHCTENIHPVSTLFSFHIYCIVFVCERVVV</sequence>
<evidence type="ECO:0000256" key="1">
    <source>
        <dbReference type="SAM" id="MobiDB-lite"/>
    </source>
</evidence>
<feature type="chain" id="PRO_5045475788" evidence="2">
    <location>
        <begin position="20"/>
        <end position="491"/>
    </location>
</feature>
<evidence type="ECO:0000256" key="2">
    <source>
        <dbReference type="SAM" id="SignalP"/>
    </source>
</evidence>
<dbReference type="EMBL" id="JARBJD010000781">
    <property type="protein sequence ID" value="KAK2939981.1"/>
    <property type="molecule type" value="Genomic_DNA"/>
</dbReference>
<accession>A0ABQ9WKH0</accession>
<organism evidence="3 4">
    <name type="scientific">Blattamonas nauphoetae</name>
    <dbReference type="NCBI Taxonomy" id="2049346"/>
    <lineage>
        <taxon>Eukaryota</taxon>
        <taxon>Metamonada</taxon>
        <taxon>Preaxostyla</taxon>
        <taxon>Oxymonadida</taxon>
        <taxon>Blattamonas</taxon>
    </lineage>
</organism>
<feature type="signal peptide" evidence="2">
    <location>
        <begin position="1"/>
        <end position="19"/>
    </location>
</feature>
<protein>
    <submittedName>
        <fullName evidence="3">Uncharacterized protein</fullName>
    </submittedName>
</protein>
<feature type="compositionally biased region" description="Basic and acidic residues" evidence="1">
    <location>
        <begin position="245"/>
        <end position="254"/>
    </location>
</feature>
<keyword evidence="4" id="KW-1185">Reference proteome</keyword>
<proteinExistence type="predicted"/>
<evidence type="ECO:0000313" key="3">
    <source>
        <dbReference type="EMBL" id="KAK2939981.1"/>
    </source>
</evidence>
<dbReference type="Proteomes" id="UP001281761">
    <property type="component" value="Unassembled WGS sequence"/>
</dbReference>
<comment type="caution">
    <text evidence="3">The sequence shown here is derived from an EMBL/GenBank/DDBJ whole genome shotgun (WGS) entry which is preliminary data.</text>
</comment>
<gene>
    <name evidence="3" type="ORF">BLNAU_25109</name>
</gene>
<feature type="region of interest" description="Disordered" evidence="1">
    <location>
        <begin position="230"/>
        <end position="319"/>
    </location>
</feature>